<dbReference type="eggNOG" id="KOG0156">
    <property type="taxonomic scope" value="Eukaryota"/>
</dbReference>
<dbReference type="InterPro" id="IPR050182">
    <property type="entry name" value="Cytochrome_P450_fam2"/>
</dbReference>
<evidence type="ECO:0000256" key="11">
    <source>
        <dbReference type="ARBA" id="ARBA00023033"/>
    </source>
</evidence>
<keyword evidence="7" id="KW-0256">Endoplasmic reticulum</keyword>
<keyword evidence="14" id="KW-1185">Reference proteome</keyword>
<evidence type="ECO:0000256" key="4">
    <source>
        <dbReference type="ARBA" id="ARBA00010617"/>
    </source>
</evidence>
<evidence type="ECO:0000256" key="5">
    <source>
        <dbReference type="ARBA" id="ARBA00022617"/>
    </source>
</evidence>
<dbReference type="FunFam" id="1.10.630.10:FF:000238">
    <property type="entry name" value="Cytochrome P450 2A6"/>
    <property type="match status" value="1"/>
</dbReference>
<evidence type="ECO:0000256" key="9">
    <source>
        <dbReference type="ARBA" id="ARBA00023002"/>
    </source>
</evidence>
<dbReference type="PRINTS" id="PR00463">
    <property type="entry name" value="EP450I"/>
</dbReference>
<name>W5M310_LEPOC</name>
<dbReference type="AlphaFoldDB" id="W5M310"/>
<dbReference type="SUPFAM" id="SSF48264">
    <property type="entry name" value="Cytochrome P450"/>
    <property type="match status" value="1"/>
</dbReference>
<keyword evidence="8" id="KW-0492">Microsome</keyword>
<dbReference type="PANTHER" id="PTHR24300">
    <property type="entry name" value="CYTOCHROME P450 508A4-RELATED"/>
    <property type="match status" value="1"/>
</dbReference>
<evidence type="ECO:0000256" key="8">
    <source>
        <dbReference type="ARBA" id="ARBA00022848"/>
    </source>
</evidence>
<keyword evidence="6" id="KW-0479">Metal-binding</keyword>
<keyword evidence="9" id="KW-0560">Oxidoreductase</keyword>
<comment type="similarity">
    <text evidence="4">Belongs to the cytochrome P450 family.</text>
</comment>
<evidence type="ECO:0000256" key="7">
    <source>
        <dbReference type="ARBA" id="ARBA00022824"/>
    </source>
</evidence>
<dbReference type="GO" id="GO:0006805">
    <property type="term" value="P:xenobiotic metabolic process"/>
    <property type="evidence" value="ECO:0000318"/>
    <property type="project" value="GO_Central"/>
</dbReference>
<keyword evidence="11" id="KW-0503">Monooxygenase</keyword>
<dbReference type="OMA" id="HITIVNI"/>
<dbReference type="InterPro" id="IPR001128">
    <property type="entry name" value="Cyt_P450"/>
</dbReference>
<keyword evidence="5" id="KW-0349">Heme</keyword>
<dbReference type="GO" id="GO:0020037">
    <property type="term" value="F:heme binding"/>
    <property type="evidence" value="ECO:0000318"/>
    <property type="project" value="GO_Central"/>
</dbReference>
<comment type="subcellular location">
    <subcellularLocation>
        <location evidence="3">Endoplasmic reticulum membrane</location>
        <topology evidence="3">Peripheral membrane protein</topology>
    </subcellularLocation>
    <subcellularLocation>
        <location evidence="2">Microsome membrane</location>
        <topology evidence="2">Peripheral membrane protein</topology>
    </subcellularLocation>
</comment>
<dbReference type="GO" id="GO:0016712">
    <property type="term" value="F:oxidoreductase activity, acting on paired donors, with incorporation or reduction of molecular oxygen, reduced flavin or flavoprotein as one donor, and incorporation of one atom of oxygen"/>
    <property type="evidence" value="ECO:0000318"/>
    <property type="project" value="GO_Central"/>
</dbReference>
<dbReference type="Gene3D" id="1.10.630.10">
    <property type="entry name" value="Cytochrome P450"/>
    <property type="match status" value="1"/>
</dbReference>
<dbReference type="STRING" id="7918.ENSLOCP00000002768"/>
<accession>W5M310</accession>
<dbReference type="PRINTS" id="PR00385">
    <property type="entry name" value="P450"/>
</dbReference>
<evidence type="ECO:0000313" key="13">
    <source>
        <dbReference type="Ensembl" id="ENSLOCP00000002768.1"/>
    </source>
</evidence>
<dbReference type="InterPro" id="IPR036396">
    <property type="entry name" value="Cyt_P450_sf"/>
</dbReference>
<dbReference type="HOGENOM" id="CLU_001570_22_2_1"/>
<reference evidence="13" key="3">
    <citation type="submission" date="2025-09" db="UniProtKB">
        <authorList>
            <consortium name="Ensembl"/>
        </authorList>
    </citation>
    <scope>IDENTIFICATION</scope>
</reference>
<dbReference type="Bgee" id="ENSLOCG00000002363">
    <property type="expression patterns" value="Expressed in pharyngeal gill and 4 other cell types or tissues"/>
</dbReference>
<dbReference type="EMBL" id="AHAT01031953">
    <property type="status" value="NOT_ANNOTATED_CDS"/>
    <property type="molecule type" value="Genomic_DNA"/>
</dbReference>
<dbReference type="Proteomes" id="UP000018468">
    <property type="component" value="Linkage group LG13"/>
</dbReference>
<sequence>MRRFALSNLRDFGMGRKGSEEKIIEEIQYLTEVFEAHGGKPFDTKEPVICAVSNVISSIMYGNRFDYGDPVFRAMVNRFNHIVKLSGFPAVQLYNIFPSLGRFLKARKNLLKSVGENIASIKRLVGQLQQTLQEHDKRGLVDAFLIKQQEVSGQKDSHFYEDNLISTVSSLFAAGTDTTGATLHWGLLLMAKYPHIQKKVQEEIEKVVGTKQPRAEHRRSMPYTDAVIHEIQRLANIIPLNLPHMTAADVHFQGYFIKKACRRHSVSYC</sequence>
<evidence type="ECO:0000256" key="3">
    <source>
        <dbReference type="ARBA" id="ARBA00004406"/>
    </source>
</evidence>
<evidence type="ECO:0000256" key="2">
    <source>
        <dbReference type="ARBA" id="ARBA00004174"/>
    </source>
</evidence>
<dbReference type="Pfam" id="PF00067">
    <property type="entry name" value="p450"/>
    <property type="match status" value="1"/>
</dbReference>
<dbReference type="GO" id="GO:0005737">
    <property type="term" value="C:cytoplasm"/>
    <property type="evidence" value="ECO:0000318"/>
    <property type="project" value="GO_Central"/>
</dbReference>
<dbReference type="InParanoid" id="W5M310"/>
<comment type="cofactor">
    <cofactor evidence="1">
        <name>heme</name>
        <dbReference type="ChEBI" id="CHEBI:30413"/>
    </cofactor>
</comment>
<evidence type="ECO:0000256" key="6">
    <source>
        <dbReference type="ARBA" id="ARBA00022723"/>
    </source>
</evidence>
<evidence type="ECO:0000313" key="14">
    <source>
        <dbReference type="Proteomes" id="UP000018468"/>
    </source>
</evidence>
<reference evidence="14" key="1">
    <citation type="submission" date="2011-12" db="EMBL/GenBank/DDBJ databases">
        <title>The Draft Genome of Lepisosteus oculatus.</title>
        <authorList>
            <consortium name="The Broad Institute Genome Assembly &amp; Analysis Group"/>
            <consortium name="Computational R&amp;D Group"/>
            <consortium name="and Sequencing Platform"/>
            <person name="Di Palma F."/>
            <person name="Alfoldi J."/>
            <person name="Johnson J."/>
            <person name="Berlin A."/>
            <person name="Gnerre S."/>
            <person name="Jaffe D."/>
            <person name="MacCallum I."/>
            <person name="Young S."/>
            <person name="Walker B.J."/>
            <person name="Lander E.S."/>
            <person name="Lindblad-Toh K."/>
        </authorList>
    </citation>
    <scope>NUCLEOTIDE SEQUENCE [LARGE SCALE GENOMIC DNA]</scope>
</reference>
<dbReference type="InterPro" id="IPR002401">
    <property type="entry name" value="Cyt_P450_E_grp-I"/>
</dbReference>
<proteinExistence type="inferred from homology"/>
<dbReference type="GO" id="GO:0005506">
    <property type="term" value="F:iron ion binding"/>
    <property type="evidence" value="ECO:0007669"/>
    <property type="project" value="InterPro"/>
</dbReference>
<dbReference type="Ensembl" id="ENSLOCT00000002774.1">
    <property type="protein sequence ID" value="ENSLOCP00000002768.1"/>
    <property type="gene ID" value="ENSLOCG00000002363.1"/>
</dbReference>
<keyword evidence="10" id="KW-0408">Iron</keyword>
<keyword evidence="12" id="KW-0472">Membrane</keyword>
<evidence type="ECO:0000256" key="1">
    <source>
        <dbReference type="ARBA" id="ARBA00001971"/>
    </source>
</evidence>
<dbReference type="GeneTree" id="ENSGT00940000162649"/>
<evidence type="ECO:0000256" key="10">
    <source>
        <dbReference type="ARBA" id="ARBA00023004"/>
    </source>
</evidence>
<reference evidence="13" key="2">
    <citation type="submission" date="2025-08" db="UniProtKB">
        <authorList>
            <consortium name="Ensembl"/>
        </authorList>
    </citation>
    <scope>IDENTIFICATION</scope>
</reference>
<evidence type="ECO:0000256" key="12">
    <source>
        <dbReference type="ARBA" id="ARBA00023136"/>
    </source>
</evidence>
<organism evidence="13 14">
    <name type="scientific">Lepisosteus oculatus</name>
    <name type="common">Spotted gar</name>
    <dbReference type="NCBI Taxonomy" id="7918"/>
    <lineage>
        <taxon>Eukaryota</taxon>
        <taxon>Metazoa</taxon>
        <taxon>Chordata</taxon>
        <taxon>Craniata</taxon>
        <taxon>Vertebrata</taxon>
        <taxon>Euteleostomi</taxon>
        <taxon>Actinopterygii</taxon>
        <taxon>Neopterygii</taxon>
        <taxon>Holostei</taxon>
        <taxon>Semionotiformes</taxon>
        <taxon>Lepisosteidae</taxon>
        <taxon>Lepisosteus</taxon>
    </lineage>
</organism>
<dbReference type="GO" id="GO:0005789">
    <property type="term" value="C:endoplasmic reticulum membrane"/>
    <property type="evidence" value="ECO:0007669"/>
    <property type="project" value="UniProtKB-SubCell"/>
</dbReference>
<dbReference type="PANTHER" id="PTHR24300:SF319">
    <property type="entry name" value="CYTOCHROME P450, FAMILY 2, SUBFAMILY AC, POLYPEPTIDE 1"/>
    <property type="match status" value="1"/>
</dbReference>
<protein>
    <submittedName>
        <fullName evidence="13">Uncharacterized protein</fullName>
    </submittedName>
</protein>
<dbReference type="GO" id="GO:0006082">
    <property type="term" value="P:organic acid metabolic process"/>
    <property type="evidence" value="ECO:0000318"/>
    <property type="project" value="GO_Central"/>
</dbReference>